<protein>
    <recommendedName>
        <fullName evidence="1">peptidylprolyl isomerase</fullName>
        <ecNumber evidence="1">5.2.1.8</ecNumber>
    </recommendedName>
</protein>
<feature type="domain" description="PPIase FKBP-type" evidence="3">
    <location>
        <begin position="252"/>
        <end position="346"/>
    </location>
</feature>
<dbReference type="EC" id="5.2.1.8" evidence="1"/>
<dbReference type="PROSITE" id="PS50059">
    <property type="entry name" value="FKBP_PPIASE"/>
    <property type="match status" value="1"/>
</dbReference>
<dbReference type="InterPro" id="IPR001179">
    <property type="entry name" value="PPIase_FKBP_dom"/>
</dbReference>
<accession>A0A7S2VUH2</accession>
<feature type="region of interest" description="Disordered" evidence="2">
    <location>
        <begin position="132"/>
        <end position="154"/>
    </location>
</feature>
<sequence>MYGIPETRHRHAAPSRCRFIFGRHKSSIKATGVSAFLACFALFAFLSSSLSTQFWSPPSLSRTPPLSVANCPSSKIIARRSNAYMISRPHIPALQLSSRHYLTKESNFDQSLRDSSGHRQLSGSVIARCKENEDDNRPIGAESQTANSDNNRKVSEIESTPDGIASALTRRFGLAGGLAWLGFLSFGVVSEQVKTRQEVRAINEGAVEVDAGEVTLASGLSYKDLRLGGGDAGCGILGRTSGEKGCGEPRRGDLVTVSFDGTLQDGTKFADSRRDVSFVFGRRPNEAEGISSGLLEAISTMTQGGIREISVPPSAGFGDVEVETNSGVKIPAGSTLKYRVSLKKVSVAPS</sequence>
<keyword evidence="1" id="KW-0697">Rotamase</keyword>
<dbReference type="PANTHER" id="PTHR47598">
    <property type="entry name" value="PEPTIDYL-PROLYL CIS-TRANS ISOMERASE FKBP17-2, CHLOROPLASTIC"/>
    <property type="match status" value="1"/>
</dbReference>
<dbReference type="SUPFAM" id="SSF54534">
    <property type="entry name" value="FKBP-like"/>
    <property type="match status" value="1"/>
</dbReference>
<evidence type="ECO:0000256" key="2">
    <source>
        <dbReference type="SAM" id="MobiDB-lite"/>
    </source>
</evidence>
<dbReference type="AlphaFoldDB" id="A0A7S2VUH2"/>
<dbReference type="Pfam" id="PF00254">
    <property type="entry name" value="FKBP_C"/>
    <property type="match status" value="1"/>
</dbReference>
<dbReference type="InterPro" id="IPR053111">
    <property type="entry name" value="Chloro_FKBP-type_PPIase"/>
</dbReference>
<name>A0A7S2VUH2_9EUKA</name>
<evidence type="ECO:0000259" key="3">
    <source>
        <dbReference type="PROSITE" id="PS50059"/>
    </source>
</evidence>
<comment type="catalytic activity">
    <reaction evidence="1">
        <text>[protein]-peptidylproline (omega=180) = [protein]-peptidylproline (omega=0)</text>
        <dbReference type="Rhea" id="RHEA:16237"/>
        <dbReference type="Rhea" id="RHEA-COMP:10747"/>
        <dbReference type="Rhea" id="RHEA-COMP:10748"/>
        <dbReference type="ChEBI" id="CHEBI:83833"/>
        <dbReference type="ChEBI" id="CHEBI:83834"/>
        <dbReference type="EC" id="5.2.1.8"/>
    </reaction>
</comment>
<dbReference type="PANTHER" id="PTHR47598:SF1">
    <property type="entry name" value="PEPTIDYL-PROLYL CIS-TRANS ISOMERASE FKBP17-2, CHLOROPLASTIC"/>
    <property type="match status" value="1"/>
</dbReference>
<proteinExistence type="predicted"/>
<evidence type="ECO:0000313" key="4">
    <source>
        <dbReference type="EMBL" id="CAD9651042.1"/>
    </source>
</evidence>
<keyword evidence="1" id="KW-0413">Isomerase</keyword>
<dbReference type="GO" id="GO:0009507">
    <property type="term" value="C:chloroplast"/>
    <property type="evidence" value="ECO:0007669"/>
    <property type="project" value="TreeGrafter"/>
</dbReference>
<evidence type="ECO:0000256" key="1">
    <source>
        <dbReference type="PROSITE-ProRule" id="PRU00277"/>
    </source>
</evidence>
<dbReference type="EMBL" id="HBHC01001518">
    <property type="protein sequence ID" value="CAD9651042.1"/>
    <property type="molecule type" value="Transcribed_RNA"/>
</dbReference>
<reference evidence="4" key="1">
    <citation type="submission" date="2021-01" db="EMBL/GenBank/DDBJ databases">
        <authorList>
            <person name="Corre E."/>
            <person name="Pelletier E."/>
            <person name="Niang G."/>
            <person name="Scheremetjew M."/>
            <person name="Finn R."/>
            <person name="Kale V."/>
            <person name="Holt S."/>
            <person name="Cochrane G."/>
            <person name="Meng A."/>
            <person name="Brown T."/>
            <person name="Cohen L."/>
        </authorList>
    </citation>
    <scope>NUCLEOTIDE SEQUENCE</scope>
    <source>
        <strain evidence="4">BC52</strain>
    </source>
</reference>
<dbReference type="GO" id="GO:0003755">
    <property type="term" value="F:peptidyl-prolyl cis-trans isomerase activity"/>
    <property type="evidence" value="ECO:0007669"/>
    <property type="project" value="UniProtKB-KW"/>
</dbReference>
<organism evidence="4">
    <name type="scientific">Norrisiella sphaerica</name>
    <dbReference type="NCBI Taxonomy" id="552664"/>
    <lineage>
        <taxon>Eukaryota</taxon>
        <taxon>Sar</taxon>
        <taxon>Rhizaria</taxon>
        <taxon>Cercozoa</taxon>
        <taxon>Chlorarachniophyceae</taxon>
        <taxon>Norrisiella</taxon>
    </lineage>
</organism>
<dbReference type="Gene3D" id="3.10.50.40">
    <property type="match status" value="1"/>
</dbReference>
<dbReference type="InterPro" id="IPR046357">
    <property type="entry name" value="PPIase_dom_sf"/>
</dbReference>
<gene>
    <name evidence="4" type="ORF">NSPH01132_LOCUS897</name>
</gene>